<dbReference type="InterPro" id="IPR008254">
    <property type="entry name" value="Flavodoxin/NO_synth"/>
</dbReference>
<dbReference type="GO" id="GO:0020037">
    <property type="term" value="F:heme binding"/>
    <property type="evidence" value="ECO:0007669"/>
    <property type="project" value="UniProtKB-UniRule"/>
</dbReference>
<dbReference type="GO" id="GO:0010181">
    <property type="term" value="F:FMN binding"/>
    <property type="evidence" value="ECO:0007669"/>
    <property type="project" value="UniProtKB-UniRule"/>
</dbReference>
<keyword evidence="8 20" id="KW-0274">FAD</keyword>
<dbReference type="Pfam" id="PF00258">
    <property type="entry name" value="Flavodoxin_1"/>
    <property type="match status" value="1"/>
</dbReference>
<comment type="similarity">
    <text evidence="2 20">In the N-terminal section; belongs to the cytochrome P450 family.</text>
</comment>
<organism evidence="25 26">
    <name type="scientific">Penicillium cf. viridicatum</name>
    <dbReference type="NCBI Taxonomy" id="2972119"/>
    <lineage>
        <taxon>Eukaryota</taxon>
        <taxon>Fungi</taxon>
        <taxon>Dikarya</taxon>
        <taxon>Ascomycota</taxon>
        <taxon>Pezizomycotina</taxon>
        <taxon>Eurotiomycetes</taxon>
        <taxon>Eurotiomycetidae</taxon>
        <taxon>Eurotiales</taxon>
        <taxon>Aspergillaceae</taxon>
        <taxon>Penicillium</taxon>
    </lineage>
</organism>
<dbReference type="InterPro" id="IPR001433">
    <property type="entry name" value="OxRdtase_FAD/NAD-bd"/>
</dbReference>
<dbReference type="InterPro" id="IPR029039">
    <property type="entry name" value="Flavoprotein-like_sf"/>
</dbReference>
<dbReference type="Pfam" id="PF00667">
    <property type="entry name" value="FAD_binding_1"/>
    <property type="match status" value="1"/>
</dbReference>
<feature type="binding site" description="axial binding residue" evidence="21">
    <location>
        <position position="405"/>
    </location>
    <ligand>
        <name>heme</name>
        <dbReference type="ChEBI" id="CHEBI:30413"/>
    </ligand>
    <ligandPart>
        <name>Fe</name>
        <dbReference type="ChEBI" id="CHEBI:18248"/>
    </ligandPart>
</feature>
<dbReference type="InterPro" id="IPR003097">
    <property type="entry name" value="CysJ-like_FAD-binding"/>
</dbReference>
<evidence type="ECO:0000256" key="13">
    <source>
        <dbReference type="ARBA" id="ARBA00023033"/>
    </source>
</evidence>
<dbReference type="PROSITE" id="PS51384">
    <property type="entry name" value="FAD_FR"/>
    <property type="match status" value="1"/>
</dbReference>
<comment type="catalytic activity">
    <reaction evidence="17">
        <text>dodecan-1-ol + reduced [NADPH--hemoprotein reductase] + O2 = 1,4-dodecanediol + oxidized [NADPH--hemoprotein reductase] + H2O + H(+)</text>
        <dbReference type="Rhea" id="RHEA:76763"/>
        <dbReference type="Rhea" id="RHEA-COMP:11964"/>
        <dbReference type="Rhea" id="RHEA-COMP:11965"/>
        <dbReference type="ChEBI" id="CHEBI:15377"/>
        <dbReference type="ChEBI" id="CHEBI:15378"/>
        <dbReference type="ChEBI" id="CHEBI:15379"/>
        <dbReference type="ChEBI" id="CHEBI:28878"/>
        <dbReference type="ChEBI" id="CHEBI:57618"/>
        <dbReference type="ChEBI" id="CHEBI:58210"/>
        <dbReference type="ChEBI" id="CHEBI:195422"/>
    </reaction>
    <physiologicalReaction direction="left-to-right" evidence="17">
        <dbReference type="Rhea" id="RHEA:76764"/>
    </physiologicalReaction>
</comment>
<dbReference type="GO" id="GO:0050660">
    <property type="term" value="F:flavin adenine dinucleotide binding"/>
    <property type="evidence" value="ECO:0007669"/>
    <property type="project" value="TreeGrafter"/>
</dbReference>
<dbReference type="AlphaFoldDB" id="A0A9W9JAZ3"/>
<dbReference type="OrthoDB" id="1470350at2759"/>
<gene>
    <name evidence="25" type="ORF">N7449_008733</name>
</gene>
<dbReference type="Gene3D" id="3.40.50.360">
    <property type="match status" value="1"/>
</dbReference>
<dbReference type="SUPFAM" id="SSF48264">
    <property type="entry name" value="Cytochrome P450"/>
    <property type="match status" value="1"/>
</dbReference>
<feature type="region of interest" description="Disordered" evidence="22">
    <location>
        <begin position="472"/>
        <end position="491"/>
    </location>
</feature>
<evidence type="ECO:0000256" key="9">
    <source>
        <dbReference type="ARBA" id="ARBA00022857"/>
    </source>
</evidence>
<evidence type="ECO:0000256" key="15">
    <source>
        <dbReference type="ARBA" id="ARBA00049342"/>
    </source>
</evidence>
<reference evidence="25" key="2">
    <citation type="journal article" date="2023" name="IMA Fungus">
        <title>Comparative genomic study of the Penicillium genus elucidates a diverse pangenome and 15 lateral gene transfer events.</title>
        <authorList>
            <person name="Petersen C."/>
            <person name="Sorensen T."/>
            <person name="Nielsen M.R."/>
            <person name="Sondergaard T.E."/>
            <person name="Sorensen J.L."/>
            <person name="Fitzpatrick D.A."/>
            <person name="Frisvad J.C."/>
            <person name="Nielsen K.L."/>
        </authorList>
    </citation>
    <scope>NUCLEOTIDE SEQUENCE</scope>
    <source>
        <strain evidence="25">IBT 20477</strain>
    </source>
</reference>
<evidence type="ECO:0000259" key="23">
    <source>
        <dbReference type="PROSITE" id="PS50902"/>
    </source>
</evidence>
<dbReference type="PRINTS" id="PR00385">
    <property type="entry name" value="P450"/>
</dbReference>
<evidence type="ECO:0000256" key="8">
    <source>
        <dbReference type="ARBA" id="ARBA00022827"/>
    </source>
</evidence>
<dbReference type="InterPro" id="IPR017972">
    <property type="entry name" value="Cyt_P450_CS"/>
</dbReference>
<name>A0A9W9JAZ3_9EURO</name>
<protein>
    <recommendedName>
        <fullName evidence="20">Bifunctional cytochrome P450/NADPH--P450 reductase</fullName>
    </recommendedName>
    <domain>
        <recommendedName>
            <fullName evidence="20">Cytochrome P450</fullName>
            <ecNumber evidence="20">1.14.14.1</ecNumber>
        </recommendedName>
    </domain>
    <domain>
        <recommendedName>
            <fullName evidence="20">NADPH--cytochrome P450 reductase</fullName>
            <ecNumber evidence="20">1.6.2.4</ecNumber>
        </recommendedName>
    </domain>
</protein>
<dbReference type="InterPro" id="IPR023206">
    <property type="entry name" value="Bifunctional_P450_P450_red"/>
</dbReference>
<comment type="catalytic activity">
    <reaction evidence="16">
        <text>dodecan-1-ol + reduced [NADPH--hemoprotein reductase] + O2 = 1,5-dodecanediol + oxidized [NADPH--hemoprotein reductase] + H2O + H(+)</text>
        <dbReference type="Rhea" id="RHEA:76759"/>
        <dbReference type="Rhea" id="RHEA-COMP:11964"/>
        <dbReference type="Rhea" id="RHEA-COMP:11965"/>
        <dbReference type="ChEBI" id="CHEBI:15377"/>
        <dbReference type="ChEBI" id="CHEBI:15378"/>
        <dbReference type="ChEBI" id="CHEBI:15379"/>
        <dbReference type="ChEBI" id="CHEBI:28878"/>
        <dbReference type="ChEBI" id="CHEBI:57618"/>
        <dbReference type="ChEBI" id="CHEBI:58210"/>
        <dbReference type="ChEBI" id="CHEBI:195414"/>
    </reaction>
    <physiologicalReaction direction="left-to-right" evidence="16">
        <dbReference type="Rhea" id="RHEA:76760"/>
    </physiologicalReaction>
</comment>
<comment type="caution">
    <text evidence="25">The sequence shown here is derived from an EMBL/GenBank/DDBJ whole genome shotgun (WGS) entry which is preliminary data.</text>
</comment>
<dbReference type="InterPro" id="IPR017927">
    <property type="entry name" value="FAD-bd_FR_type"/>
</dbReference>
<comment type="catalytic activity">
    <reaction evidence="14 20">
        <text>an organic molecule + reduced [NADPH--hemoprotein reductase] + O2 = an alcohol + oxidized [NADPH--hemoprotein reductase] + H2O + H(+)</text>
        <dbReference type="Rhea" id="RHEA:17149"/>
        <dbReference type="Rhea" id="RHEA-COMP:11964"/>
        <dbReference type="Rhea" id="RHEA-COMP:11965"/>
        <dbReference type="ChEBI" id="CHEBI:15377"/>
        <dbReference type="ChEBI" id="CHEBI:15378"/>
        <dbReference type="ChEBI" id="CHEBI:15379"/>
        <dbReference type="ChEBI" id="CHEBI:30879"/>
        <dbReference type="ChEBI" id="CHEBI:57618"/>
        <dbReference type="ChEBI" id="CHEBI:58210"/>
        <dbReference type="ChEBI" id="CHEBI:142491"/>
        <dbReference type="EC" id="1.14.14.1"/>
    </reaction>
</comment>
<keyword evidence="6 20" id="KW-0288">FMN</keyword>
<keyword evidence="12 20" id="KW-0408">Iron</keyword>
<evidence type="ECO:0000256" key="3">
    <source>
        <dbReference type="ARBA" id="ARBA00022448"/>
    </source>
</evidence>
<keyword evidence="4 20" id="KW-0349">Heme</keyword>
<evidence type="ECO:0000259" key="24">
    <source>
        <dbReference type="PROSITE" id="PS51384"/>
    </source>
</evidence>
<dbReference type="GO" id="GO:0070330">
    <property type="term" value="F:aromatase activity"/>
    <property type="evidence" value="ECO:0007669"/>
    <property type="project" value="UniProtKB-UniRule"/>
</dbReference>
<dbReference type="EMBL" id="JAPQKQ010000006">
    <property type="protein sequence ID" value="KAJ5192591.1"/>
    <property type="molecule type" value="Genomic_DNA"/>
</dbReference>
<dbReference type="EC" id="1.6.2.4" evidence="20"/>
<accession>A0A9W9JAZ3</accession>
<dbReference type="SUPFAM" id="SSF52343">
    <property type="entry name" value="Ferredoxin reductase-like, C-terminal NADP-linked domain"/>
    <property type="match status" value="1"/>
</dbReference>
<dbReference type="Gene3D" id="1.20.990.10">
    <property type="entry name" value="NADPH-cytochrome p450 Reductase, Chain A, domain 3"/>
    <property type="match status" value="1"/>
</dbReference>
<dbReference type="Pfam" id="PF00067">
    <property type="entry name" value="p450"/>
    <property type="match status" value="1"/>
</dbReference>
<dbReference type="Proteomes" id="UP001150942">
    <property type="component" value="Unassembled WGS sequence"/>
</dbReference>
<evidence type="ECO:0000256" key="6">
    <source>
        <dbReference type="ARBA" id="ARBA00022643"/>
    </source>
</evidence>
<dbReference type="Gene3D" id="3.40.50.80">
    <property type="entry name" value="Nucleotide-binding domain of ferredoxin-NADP reductase (FNR) module"/>
    <property type="match status" value="1"/>
</dbReference>
<keyword evidence="26" id="KW-1185">Reference proteome</keyword>
<comment type="cofactor">
    <cofactor evidence="20">
        <name>FAD</name>
        <dbReference type="ChEBI" id="CHEBI:57692"/>
    </cofactor>
    <cofactor evidence="20">
        <name>FMN</name>
        <dbReference type="ChEBI" id="CHEBI:58210"/>
    </cofactor>
</comment>
<evidence type="ECO:0000256" key="10">
    <source>
        <dbReference type="ARBA" id="ARBA00022982"/>
    </source>
</evidence>
<dbReference type="FunFam" id="1.10.630.10:FF:000040">
    <property type="entry name" value="Bifunctional cytochrome P450/NADPH--P450 reductase"/>
    <property type="match status" value="1"/>
</dbReference>
<dbReference type="CDD" id="cd06206">
    <property type="entry name" value="bifunctional_CYPOR"/>
    <property type="match status" value="1"/>
</dbReference>
<evidence type="ECO:0000256" key="4">
    <source>
        <dbReference type="ARBA" id="ARBA00022617"/>
    </source>
</evidence>
<dbReference type="InterPro" id="IPR017938">
    <property type="entry name" value="Riboflavin_synthase-like_b-brl"/>
</dbReference>
<dbReference type="EC" id="1.14.14.1" evidence="20"/>
<comment type="catalytic activity">
    <reaction evidence="18">
        <text>dodecanoate + reduced [NADPH--hemoprotein reductase] + O2 = 5-hydroxydodecanoate + oxidized [NADPH--hemoprotein reductase] + H2O + H(+)</text>
        <dbReference type="Rhea" id="RHEA:76723"/>
        <dbReference type="Rhea" id="RHEA-COMP:11964"/>
        <dbReference type="Rhea" id="RHEA-COMP:11965"/>
        <dbReference type="ChEBI" id="CHEBI:15377"/>
        <dbReference type="ChEBI" id="CHEBI:15378"/>
        <dbReference type="ChEBI" id="CHEBI:15379"/>
        <dbReference type="ChEBI" id="CHEBI:18262"/>
        <dbReference type="ChEBI" id="CHEBI:57618"/>
        <dbReference type="ChEBI" id="CHEBI:58210"/>
        <dbReference type="ChEBI" id="CHEBI:195418"/>
    </reaction>
    <physiologicalReaction direction="left-to-right" evidence="18">
        <dbReference type="Rhea" id="RHEA:76724"/>
    </physiologicalReaction>
</comment>
<evidence type="ECO:0000256" key="20">
    <source>
        <dbReference type="PIRNR" id="PIRNR000209"/>
    </source>
</evidence>
<dbReference type="PIRSF" id="PIRSF000209">
    <property type="entry name" value="Bifunctional_P450_P450R"/>
    <property type="match status" value="1"/>
</dbReference>
<evidence type="ECO:0000256" key="21">
    <source>
        <dbReference type="PIRSR" id="PIRSR000209-1"/>
    </source>
</evidence>
<evidence type="ECO:0000256" key="18">
    <source>
        <dbReference type="ARBA" id="ARBA00051516"/>
    </source>
</evidence>
<dbReference type="Gene3D" id="1.10.630.10">
    <property type="entry name" value="Cytochrome P450"/>
    <property type="match status" value="1"/>
</dbReference>
<sequence length="1050" mass="116248">MKDMDCIPGPKPLPVVGNLFDLDLDNTLESIVKMADEFGPLFQITVTGKKQIFATSQALANELCDETRFHKSVIGGVEKLRMLAKDGLFTAHHGERGWGIAHRILMPAFGPLRIRDMFEDMSDVAHQLCFKWARQGSSTSINIAEDFTRLTLDTIALCTMSFRLNSYYNSETMHPFVQSMLYVLKEADLQANLPGVANCVRVKAQRRMSKHIQVMRSTAGDIIKGRREKPEPVDDLLNTLLNGRDQVTGEGMSDELIISNIITFLIAGHETTSGLLSFTFYYLLQHPQVLEQARNEVDEVVGVGPITVQHLAKLPYIDAIMKESLRLMPTAPAFSVTPKKPEVLGGKWMINTGQSVYVLLPACQRDEAVFGPDAGEFRPNRMLEENFSKLPPNSWKPFGNGERGCIGRAFAWQEAQLVVASVLQTFDLVAEDPHYKLRIKETLTIKPDDFRVRATLRHGQSATALFQHNTMSAGATASPGSSSHLAGNENGRDAAGGQPISFFYGSNSGTCKALAHRLASTMMTRGFTDQHLAPLDSAVDNLPKDQPTIIVTTTYDGQPTDDAKKFLAWLESGNVPSLHGVSYAVFGCGHQDWTKTFYRIPTLIDDLMYKAGATRLATRGAANAAASDLFSDLEVWEETNLLPALREKFYLSNISDFEPLDPRQLQISISKPGRVGMHRDLVEGKVTATRTLTSPGVPEKRHVEFCIPSETTLRPGDHVNILPANPPSTVLRALARFNLASDHSITFESSNALDLPQAKPVSAAELFSSYLELSQPATRNNLKSLASITTSDEDKQELLRFHDSYDSLIRDKHVSVLDILEHFTSITLPIATFISMLPVLRVRTYSLSMAPSFKPLHSSLTFSVVNEPAWSGNGRYLGVGSNYLASLTPGSILYVSPRLAKAAFHLPTDQSSKPIIMICAGSGLAPFRSFIQDRMAWLQQGKPLAKALLFFGCRGRQLDDLYHDELSEFESAGVVEVRRAYSKDPNHYQAKGCRYVQHRLLAESETIQDMWAQNATFYLCGSANLAKGVKATLENMLGTLSEERYITEIF</sequence>
<proteinExistence type="inferred from homology"/>
<evidence type="ECO:0000256" key="22">
    <source>
        <dbReference type="SAM" id="MobiDB-lite"/>
    </source>
</evidence>
<dbReference type="CDD" id="cd11068">
    <property type="entry name" value="CYP120A1"/>
    <property type="match status" value="1"/>
</dbReference>
<feature type="domain" description="FAD-binding FR-type" evidence="24">
    <location>
        <begin position="679"/>
        <end position="907"/>
    </location>
</feature>
<dbReference type="InterPro" id="IPR023173">
    <property type="entry name" value="NADPH_Cyt_P450_Rdtase_alpha"/>
</dbReference>
<evidence type="ECO:0000256" key="1">
    <source>
        <dbReference type="ARBA" id="ARBA00001971"/>
    </source>
</evidence>
<dbReference type="InterPro" id="IPR002401">
    <property type="entry name" value="Cyt_P450_E_grp-I"/>
</dbReference>
<dbReference type="PROSITE" id="PS50902">
    <property type="entry name" value="FLAVODOXIN_LIKE"/>
    <property type="match status" value="1"/>
</dbReference>
<dbReference type="Gene3D" id="2.40.30.10">
    <property type="entry name" value="Translation factors"/>
    <property type="match status" value="1"/>
</dbReference>
<comment type="catalytic activity">
    <reaction evidence="19">
        <text>dodecan-1-ol + reduced [NADPH--hemoprotein reductase] + O2 = 1,6-dodecanediol + oxidized [NADPH--hemoprotein reductase] + H2O + H(+)</text>
        <dbReference type="Rhea" id="RHEA:76779"/>
        <dbReference type="Rhea" id="RHEA-COMP:11964"/>
        <dbReference type="Rhea" id="RHEA-COMP:11965"/>
        <dbReference type="ChEBI" id="CHEBI:15377"/>
        <dbReference type="ChEBI" id="CHEBI:15378"/>
        <dbReference type="ChEBI" id="CHEBI:15379"/>
        <dbReference type="ChEBI" id="CHEBI:28878"/>
        <dbReference type="ChEBI" id="CHEBI:57618"/>
        <dbReference type="ChEBI" id="CHEBI:58210"/>
        <dbReference type="ChEBI" id="CHEBI:195445"/>
    </reaction>
    <physiologicalReaction direction="left-to-right" evidence="19">
        <dbReference type="Rhea" id="RHEA:76780"/>
    </physiologicalReaction>
</comment>
<dbReference type="PROSITE" id="PS00086">
    <property type="entry name" value="CYTOCHROME_P450"/>
    <property type="match status" value="1"/>
</dbReference>
<dbReference type="GO" id="GO:0043386">
    <property type="term" value="P:mycotoxin biosynthetic process"/>
    <property type="evidence" value="ECO:0007669"/>
    <property type="project" value="UniProtKB-ARBA"/>
</dbReference>
<keyword evidence="7 20" id="KW-0479">Metal-binding</keyword>
<evidence type="ECO:0000256" key="7">
    <source>
        <dbReference type="ARBA" id="ARBA00022723"/>
    </source>
</evidence>
<feature type="domain" description="Flavodoxin-like" evidence="23">
    <location>
        <begin position="500"/>
        <end position="641"/>
    </location>
</feature>
<keyword evidence="3 20" id="KW-0813">Transport</keyword>
<evidence type="ECO:0000256" key="12">
    <source>
        <dbReference type="ARBA" id="ARBA00023004"/>
    </source>
</evidence>
<dbReference type="InterPro" id="IPR036396">
    <property type="entry name" value="Cyt_P450_sf"/>
</dbReference>
<dbReference type="SUPFAM" id="SSF52218">
    <property type="entry name" value="Flavoproteins"/>
    <property type="match status" value="1"/>
</dbReference>
<keyword evidence="13 20" id="KW-0503">Monooxygenase</keyword>
<dbReference type="PANTHER" id="PTHR19384">
    <property type="entry name" value="NITRIC OXIDE SYNTHASE-RELATED"/>
    <property type="match status" value="1"/>
</dbReference>
<reference evidence="25" key="1">
    <citation type="submission" date="2022-11" db="EMBL/GenBank/DDBJ databases">
        <authorList>
            <person name="Petersen C."/>
        </authorList>
    </citation>
    <scope>NUCLEOTIDE SEQUENCE</scope>
    <source>
        <strain evidence="25">IBT 20477</strain>
    </source>
</reference>
<dbReference type="SUPFAM" id="SSF63380">
    <property type="entry name" value="Riboflavin synthase domain-like"/>
    <property type="match status" value="1"/>
</dbReference>
<evidence type="ECO:0000313" key="25">
    <source>
        <dbReference type="EMBL" id="KAJ5192591.1"/>
    </source>
</evidence>
<dbReference type="PANTHER" id="PTHR19384:SF127">
    <property type="entry name" value="BIFUNCTIONAL CYTOCHROME P450_NADPH--P450 REDUCTASE"/>
    <property type="match status" value="1"/>
</dbReference>
<dbReference type="GO" id="GO:0003958">
    <property type="term" value="F:NADPH-hemoprotein reductase activity"/>
    <property type="evidence" value="ECO:0007669"/>
    <property type="project" value="UniProtKB-UniRule"/>
</dbReference>
<comment type="catalytic activity">
    <reaction evidence="15 20">
        <text>2 oxidized [cytochrome P450] + NADPH = 2 reduced [cytochrome P450] + NADP(+) + H(+)</text>
        <dbReference type="Rhea" id="RHEA:24040"/>
        <dbReference type="Rhea" id="RHEA-COMP:14627"/>
        <dbReference type="Rhea" id="RHEA-COMP:14628"/>
        <dbReference type="ChEBI" id="CHEBI:15378"/>
        <dbReference type="ChEBI" id="CHEBI:55376"/>
        <dbReference type="ChEBI" id="CHEBI:57783"/>
        <dbReference type="ChEBI" id="CHEBI:58349"/>
        <dbReference type="ChEBI" id="CHEBI:60344"/>
        <dbReference type="EC" id="1.6.2.4"/>
    </reaction>
</comment>
<keyword evidence="5 20" id="KW-0285">Flavoprotein</keyword>
<evidence type="ECO:0000256" key="2">
    <source>
        <dbReference type="ARBA" id="ARBA00010018"/>
    </source>
</evidence>
<evidence type="ECO:0000256" key="11">
    <source>
        <dbReference type="ARBA" id="ARBA00023002"/>
    </source>
</evidence>
<evidence type="ECO:0000256" key="14">
    <source>
        <dbReference type="ARBA" id="ARBA00047827"/>
    </source>
</evidence>
<evidence type="ECO:0000256" key="17">
    <source>
        <dbReference type="ARBA" id="ARBA00050725"/>
    </source>
</evidence>
<dbReference type="GO" id="GO:0005829">
    <property type="term" value="C:cytosol"/>
    <property type="evidence" value="ECO:0007669"/>
    <property type="project" value="TreeGrafter"/>
</dbReference>
<evidence type="ECO:0000256" key="16">
    <source>
        <dbReference type="ARBA" id="ARBA00050670"/>
    </source>
</evidence>
<dbReference type="InterPro" id="IPR039261">
    <property type="entry name" value="FNR_nucleotide-bd"/>
</dbReference>
<dbReference type="GO" id="GO:0005506">
    <property type="term" value="F:iron ion binding"/>
    <property type="evidence" value="ECO:0007669"/>
    <property type="project" value="UniProtKB-UniRule"/>
</dbReference>
<comment type="cofactor">
    <cofactor evidence="1 20 21">
        <name>heme</name>
        <dbReference type="ChEBI" id="CHEBI:30413"/>
    </cofactor>
</comment>
<feature type="compositionally biased region" description="Low complexity" evidence="22">
    <location>
        <begin position="472"/>
        <end position="483"/>
    </location>
</feature>
<keyword evidence="10 20" id="KW-0249">Electron transport</keyword>
<dbReference type="InterPro" id="IPR001128">
    <property type="entry name" value="Cyt_P450"/>
</dbReference>
<keyword evidence="11 20" id="KW-0560">Oxidoreductase</keyword>
<evidence type="ECO:0000313" key="26">
    <source>
        <dbReference type="Proteomes" id="UP001150942"/>
    </source>
</evidence>
<evidence type="ECO:0000256" key="19">
    <source>
        <dbReference type="ARBA" id="ARBA00052652"/>
    </source>
</evidence>
<evidence type="ECO:0000256" key="5">
    <source>
        <dbReference type="ARBA" id="ARBA00022630"/>
    </source>
</evidence>
<dbReference type="Pfam" id="PF00175">
    <property type="entry name" value="NAD_binding_1"/>
    <property type="match status" value="1"/>
</dbReference>
<keyword evidence="9 20" id="KW-0521">NADP</keyword>
<dbReference type="PRINTS" id="PR00463">
    <property type="entry name" value="EP450I"/>
</dbReference>